<evidence type="ECO:0000313" key="4">
    <source>
        <dbReference type="Proteomes" id="UP000238081"/>
    </source>
</evidence>
<evidence type="ECO:0000313" key="3">
    <source>
        <dbReference type="EMBL" id="PPV17525.1"/>
    </source>
</evidence>
<dbReference type="PANTHER" id="PTHR36435:SF1">
    <property type="entry name" value="CAAX AMINO TERMINAL PROTEASE FAMILY PROTEIN"/>
    <property type="match status" value="1"/>
</dbReference>
<name>A0A2S7FES3_CLOBU</name>
<comment type="caution">
    <text evidence="3">The sequence shown here is derived from an EMBL/GenBank/DDBJ whole genome shotgun (WGS) entry which is preliminary data.</text>
</comment>
<feature type="transmembrane region" description="Helical" evidence="1">
    <location>
        <begin position="219"/>
        <end position="244"/>
    </location>
</feature>
<feature type="transmembrane region" description="Helical" evidence="1">
    <location>
        <begin position="192"/>
        <end position="213"/>
    </location>
</feature>
<feature type="domain" description="CAAX prenyl protease 2/Lysostaphin resistance protein A-like" evidence="2">
    <location>
        <begin position="162"/>
        <end position="248"/>
    </location>
</feature>
<feature type="transmembrane region" description="Helical" evidence="1">
    <location>
        <begin position="76"/>
        <end position="97"/>
    </location>
</feature>
<dbReference type="Proteomes" id="UP000238081">
    <property type="component" value="Unassembled WGS sequence"/>
</dbReference>
<dbReference type="AlphaFoldDB" id="A0A2S7FES3"/>
<dbReference type="Pfam" id="PF02517">
    <property type="entry name" value="Rce1-like"/>
    <property type="match status" value="1"/>
</dbReference>
<evidence type="ECO:0000256" key="1">
    <source>
        <dbReference type="SAM" id="Phobius"/>
    </source>
</evidence>
<feature type="transmembrane region" description="Helical" evidence="1">
    <location>
        <begin position="264"/>
        <end position="284"/>
    </location>
</feature>
<dbReference type="PANTHER" id="PTHR36435">
    <property type="entry name" value="SLR1288 PROTEIN"/>
    <property type="match status" value="1"/>
</dbReference>
<reference evidence="3 4" key="1">
    <citation type="submission" date="2016-01" db="EMBL/GenBank/DDBJ databases">
        <title>Characterization of the Clostridium difficile lineages that are prevalent in Hong Kong and China.</title>
        <authorList>
            <person name="Kwok J.S.-L."/>
            <person name="Lam W.-Y."/>
            <person name="Ip M."/>
            <person name="Chan T.-F."/>
            <person name="Hawkey P.M."/>
            <person name="Tsui S.K.-W."/>
        </authorList>
    </citation>
    <scope>NUCLEOTIDE SEQUENCE [LARGE SCALE GENOMIC DNA]</scope>
    <source>
        <strain evidence="3 4">300064</strain>
    </source>
</reference>
<keyword evidence="3" id="KW-0378">Hydrolase</keyword>
<dbReference type="GO" id="GO:0080120">
    <property type="term" value="P:CAAX-box protein maturation"/>
    <property type="evidence" value="ECO:0007669"/>
    <property type="project" value="UniProtKB-ARBA"/>
</dbReference>
<dbReference type="InterPro" id="IPR003675">
    <property type="entry name" value="Rce1/LyrA-like_dom"/>
</dbReference>
<feature type="transmembrane region" description="Helical" evidence="1">
    <location>
        <begin position="315"/>
        <end position="333"/>
    </location>
</feature>
<feature type="transmembrane region" description="Helical" evidence="1">
    <location>
        <begin position="160"/>
        <end position="180"/>
    </location>
</feature>
<proteinExistence type="predicted"/>
<dbReference type="RefSeq" id="WP_027636377.1">
    <property type="nucleotide sequence ID" value="NZ_CANCWB010000003.1"/>
</dbReference>
<feature type="transmembrane region" description="Helical" evidence="1">
    <location>
        <begin position="27"/>
        <end position="49"/>
    </location>
</feature>
<keyword evidence="1" id="KW-1133">Transmembrane helix</keyword>
<keyword evidence="1" id="KW-0812">Transmembrane</keyword>
<sequence>MAENLNENACYGKKFLKKDIKNTAGKCAVILLILSVLTYFLGSLIIRILKIRSSLLGINSTTGMILGLSNDAYNFWVGYFPCIAGDVVAIIACFFIFRKGIKNYISFKKEVPSDFIVSGAFASIGVGIISSIIFLIYSIIINSHGIEIPSPDFSIPKETIYLILFFSYTCIIAPVFEEIIFRGYILNNMRKYGNFTAIIVTSIFFSMFHFNLVQLVNPILMGIILAFVAVKSESIVPSIIVHMFNNIMAMITTLISTTNSQNILLIWSSIYYICGVSALLYFLFKYGKELIDTCKEKNEVLKVRNKIFYSFTNKWSLIYIVFYLFIILVTMAAKNS</sequence>
<evidence type="ECO:0000259" key="2">
    <source>
        <dbReference type="Pfam" id="PF02517"/>
    </source>
</evidence>
<dbReference type="EMBL" id="LRDH01000013">
    <property type="protein sequence ID" value="PPV17525.1"/>
    <property type="molecule type" value="Genomic_DNA"/>
</dbReference>
<accession>A0A2S7FES3</accession>
<keyword evidence="1" id="KW-0472">Membrane</keyword>
<organism evidence="3 4">
    <name type="scientific">Clostridium butyricum</name>
    <dbReference type="NCBI Taxonomy" id="1492"/>
    <lineage>
        <taxon>Bacteria</taxon>
        <taxon>Bacillati</taxon>
        <taxon>Bacillota</taxon>
        <taxon>Clostridia</taxon>
        <taxon>Eubacteriales</taxon>
        <taxon>Clostridiaceae</taxon>
        <taxon>Clostridium</taxon>
    </lineage>
</organism>
<dbReference type="GO" id="GO:0006508">
    <property type="term" value="P:proteolysis"/>
    <property type="evidence" value="ECO:0007669"/>
    <property type="project" value="UniProtKB-KW"/>
</dbReference>
<gene>
    <name evidence="3" type="ORF">AWN73_07150</name>
</gene>
<feature type="transmembrane region" description="Helical" evidence="1">
    <location>
        <begin position="117"/>
        <end position="140"/>
    </location>
</feature>
<protein>
    <submittedName>
        <fullName evidence="3">CAAX protease</fullName>
    </submittedName>
</protein>
<keyword evidence="3" id="KW-0645">Protease</keyword>
<dbReference type="InterPro" id="IPR052710">
    <property type="entry name" value="CAAX_protease"/>
</dbReference>
<dbReference type="GO" id="GO:0004175">
    <property type="term" value="F:endopeptidase activity"/>
    <property type="evidence" value="ECO:0007669"/>
    <property type="project" value="UniProtKB-ARBA"/>
</dbReference>